<feature type="transmembrane region" description="Helical" evidence="6">
    <location>
        <begin position="98"/>
        <end position="126"/>
    </location>
</feature>
<dbReference type="SUPFAM" id="SSF161098">
    <property type="entry name" value="MetI-like"/>
    <property type="match status" value="2"/>
</dbReference>
<dbReference type="EMBL" id="LQQY01000011">
    <property type="protein sequence ID" value="KZE50133.1"/>
    <property type="molecule type" value="Genomic_DNA"/>
</dbReference>
<comment type="subcellular location">
    <subcellularLocation>
        <location evidence="6">Cell membrane</location>
        <topology evidence="6">Multi-pass membrane protein</topology>
    </subcellularLocation>
    <subcellularLocation>
        <location evidence="1">Membrane</location>
        <topology evidence="1">Multi-pass membrane protein</topology>
    </subcellularLocation>
</comment>
<dbReference type="PANTHER" id="PTHR43839:SF3">
    <property type="entry name" value="OLIGOPEPTIDE ABC TRANSPORTER, PERMEASE PROTEIN"/>
    <property type="match status" value="1"/>
</dbReference>
<evidence type="ECO:0000259" key="7">
    <source>
        <dbReference type="PROSITE" id="PS50928"/>
    </source>
</evidence>
<feature type="transmembrane region" description="Helical" evidence="6">
    <location>
        <begin position="179"/>
        <end position="202"/>
    </location>
</feature>
<feature type="transmembrane region" description="Helical" evidence="6">
    <location>
        <begin position="491"/>
        <end position="510"/>
    </location>
</feature>
<evidence type="ECO:0000256" key="2">
    <source>
        <dbReference type="ARBA" id="ARBA00022448"/>
    </source>
</evidence>
<dbReference type="InterPro" id="IPR035906">
    <property type="entry name" value="MetI-like_sf"/>
</dbReference>
<protein>
    <recommendedName>
        <fullName evidence="7">ABC transmembrane type-1 domain-containing protein</fullName>
    </recommendedName>
</protein>
<feature type="transmembrane region" description="Helical" evidence="6">
    <location>
        <begin position="345"/>
        <end position="365"/>
    </location>
</feature>
<dbReference type="GO" id="GO:0005886">
    <property type="term" value="C:plasma membrane"/>
    <property type="evidence" value="ECO:0007669"/>
    <property type="project" value="UniProtKB-SubCell"/>
</dbReference>
<dbReference type="PROSITE" id="PS50928">
    <property type="entry name" value="ABC_TM1"/>
    <property type="match status" value="2"/>
</dbReference>
<dbReference type="GO" id="GO:0055085">
    <property type="term" value="P:transmembrane transport"/>
    <property type="evidence" value="ECO:0007669"/>
    <property type="project" value="InterPro"/>
</dbReference>
<evidence type="ECO:0000256" key="5">
    <source>
        <dbReference type="ARBA" id="ARBA00023136"/>
    </source>
</evidence>
<evidence type="ECO:0000256" key="1">
    <source>
        <dbReference type="ARBA" id="ARBA00004141"/>
    </source>
</evidence>
<reference evidence="9" key="1">
    <citation type="submission" date="2016-01" db="EMBL/GenBank/DDBJ databases">
        <title>Whole genome sequencing of Bhargavaea cecembensis T14.</title>
        <authorList>
            <person name="Hong K.W."/>
        </authorList>
    </citation>
    <scope>NUCLEOTIDE SEQUENCE [LARGE SCALE GENOMIC DNA]</scope>
    <source>
        <strain evidence="9">M19</strain>
    </source>
</reference>
<dbReference type="PANTHER" id="PTHR43839">
    <property type="entry name" value="OPPC IN A BINDING PROTEIN-DEPENDENT TRANSPORT SYSTEM"/>
    <property type="match status" value="1"/>
</dbReference>
<sequence>MKNIEEESRIKEKEKKGIHMNKYLSVPLRFILYYILGILGILGVSVAPQVLSEKGLYNFVAFIEEFLKFTIYFADPANWEYNYKGQVDSLFNVLWEPYLYSMTIILGAIALGLVLAVIFAVITFFLPTPISSMLKKILNFMESVPDLLFAFLLQLFIVFFFKKYGIMLMEFTEFDGVQIYGAPIFTLAIVPMVSFFRILLLVMEEEMVKDHIEFARSKGLSKSRILFSHVMKNITPSSFYHGKLIIWGTLSSLFIIETLFDMKGITFYITQDFRPVVIAYALILLFTPFFFIYQGVYLWMNRAAVIDDSHYRIKKDKVKFSEWKIWGFIATSWRAWKVHMKNPKFAGGFIIIFGMNVYSFCHSLFKDEPVSKLYYVKDDDGTLISVPPHAPSEFMALGSDYNGFSILDQLIVGAKYTLIFALVVALLRVIGGFYLGVGYHFFLNERRKNWVNRIVDSIHFLPLSLIAYLLLRPVLWGLTFEGFQHSLFERLVFEAIVLTILVLPLTMVLIGNELKLIGQQDFVVSAKLLGGSNRHLLWTHLFPHLAPRMFILFGQQFIQTMLILVHMGLFYLFLGGTIVSRGLLPDPPKSATFEWSGLISSSKEALMTEKYWIVLFPLFAFMIAIFAMQLVVQGVKEIQQAKVGVRVNKKPIKGWKKWSKSEKAKVNPPLEGDFTLTHQNIKG</sequence>
<dbReference type="InterPro" id="IPR000515">
    <property type="entry name" value="MetI-like"/>
</dbReference>
<evidence type="ECO:0000313" key="8">
    <source>
        <dbReference type="EMBL" id="KZE50133.1"/>
    </source>
</evidence>
<accession>A0A161T995</accession>
<feature type="transmembrane region" description="Helical" evidence="6">
    <location>
        <begin position="454"/>
        <end position="471"/>
    </location>
</feature>
<evidence type="ECO:0000256" key="6">
    <source>
        <dbReference type="RuleBase" id="RU363032"/>
    </source>
</evidence>
<dbReference type="AlphaFoldDB" id="A0A161T995"/>
<evidence type="ECO:0000256" key="4">
    <source>
        <dbReference type="ARBA" id="ARBA00022989"/>
    </source>
</evidence>
<feature type="transmembrane region" description="Helical" evidence="6">
    <location>
        <begin position="244"/>
        <end position="265"/>
    </location>
</feature>
<name>A0A161T995_9BACI</name>
<dbReference type="Pfam" id="PF00528">
    <property type="entry name" value="BPD_transp_1"/>
    <property type="match status" value="2"/>
</dbReference>
<keyword evidence="5 6" id="KW-0472">Membrane</keyword>
<feature type="transmembrane region" description="Helical" evidence="6">
    <location>
        <begin position="418"/>
        <end position="442"/>
    </location>
</feature>
<organism evidence="8 9">
    <name type="scientific">Rossellomorea marisflavi</name>
    <dbReference type="NCBI Taxonomy" id="189381"/>
    <lineage>
        <taxon>Bacteria</taxon>
        <taxon>Bacillati</taxon>
        <taxon>Bacillota</taxon>
        <taxon>Bacilli</taxon>
        <taxon>Bacillales</taxon>
        <taxon>Bacillaceae</taxon>
        <taxon>Rossellomorea</taxon>
    </lineage>
</organism>
<keyword evidence="3 6" id="KW-0812">Transmembrane</keyword>
<evidence type="ECO:0000256" key="3">
    <source>
        <dbReference type="ARBA" id="ARBA00022692"/>
    </source>
</evidence>
<feature type="domain" description="ABC transmembrane type-1" evidence="7">
    <location>
        <begin position="98"/>
        <end position="295"/>
    </location>
</feature>
<dbReference type="Gene3D" id="1.10.3720.10">
    <property type="entry name" value="MetI-like"/>
    <property type="match status" value="2"/>
</dbReference>
<comment type="similarity">
    <text evidence="6">Belongs to the binding-protein-dependent transport system permease family.</text>
</comment>
<feature type="domain" description="ABC transmembrane type-1" evidence="7">
    <location>
        <begin position="414"/>
        <end position="632"/>
    </location>
</feature>
<keyword evidence="2 6" id="KW-0813">Transport</keyword>
<feature type="transmembrane region" description="Helical" evidence="6">
    <location>
        <begin position="611"/>
        <end position="632"/>
    </location>
</feature>
<feature type="transmembrane region" description="Helical" evidence="6">
    <location>
        <begin position="277"/>
        <end position="300"/>
    </location>
</feature>
<dbReference type="CDD" id="cd06261">
    <property type="entry name" value="TM_PBP2"/>
    <property type="match status" value="1"/>
</dbReference>
<feature type="transmembrane region" description="Helical" evidence="6">
    <location>
        <begin position="557"/>
        <end position="579"/>
    </location>
</feature>
<feature type="transmembrane region" description="Helical" evidence="6">
    <location>
        <begin position="147"/>
        <end position="167"/>
    </location>
</feature>
<evidence type="ECO:0000313" key="9">
    <source>
        <dbReference type="Proteomes" id="UP000076510"/>
    </source>
</evidence>
<comment type="caution">
    <text evidence="8">The sequence shown here is derived from an EMBL/GenBank/DDBJ whole genome shotgun (WGS) entry which is preliminary data.</text>
</comment>
<gene>
    <name evidence="8" type="ORF">AV649_18105</name>
</gene>
<dbReference type="Proteomes" id="UP000076510">
    <property type="component" value="Unassembled WGS sequence"/>
</dbReference>
<keyword evidence="4 6" id="KW-1133">Transmembrane helix</keyword>
<proteinExistence type="inferred from homology"/>
<feature type="transmembrane region" description="Helical" evidence="6">
    <location>
        <begin position="30"/>
        <end position="51"/>
    </location>
</feature>